<comment type="caution">
    <text evidence="4">The sequence shown here is derived from an EMBL/GenBank/DDBJ whole genome shotgun (WGS) entry which is preliminary data.</text>
</comment>
<dbReference type="InterPro" id="IPR050602">
    <property type="entry name" value="Malonyl-ACP_OMT"/>
</dbReference>
<protein>
    <submittedName>
        <fullName evidence="4">Methyltransferase domain-containing protein</fullName>
    </submittedName>
</protein>
<keyword evidence="1 4" id="KW-0489">Methyltransferase</keyword>
<keyword evidence="5" id="KW-1185">Reference proteome</keyword>
<accession>A0A8J7QZV3</accession>
<feature type="domain" description="Methyltransferase type 11" evidence="3">
    <location>
        <begin position="70"/>
        <end position="137"/>
    </location>
</feature>
<dbReference type="PANTHER" id="PTHR13090">
    <property type="entry name" value="ARGININE-HYDROXYLASE NDUFAF5, MITOCHONDRIAL"/>
    <property type="match status" value="1"/>
</dbReference>
<dbReference type="Pfam" id="PF08241">
    <property type="entry name" value="Methyltransf_11"/>
    <property type="match status" value="1"/>
</dbReference>
<reference evidence="4" key="1">
    <citation type="submission" date="2021-03" db="EMBL/GenBank/DDBJ databases">
        <title>Genome sequencing and assembly of Tianweitania sediminis.</title>
        <authorList>
            <person name="Chhetri G."/>
        </authorList>
    </citation>
    <scope>NUCLEOTIDE SEQUENCE</scope>
    <source>
        <strain evidence="4">Z8</strain>
    </source>
</reference>
<dbReference type="Proteomes" id="UP000666240">
    <property type="component" value="Unassembled WGS sequence"/>
</dbReference>
<dbReference type="EMBL" id="JAGIYY010000001">
    <property type="protein sequence ID" value="MBP0437923.1"/>
    <property type="molecule type" value="Genomic_DNA"/>
</dbReference>
<evidence type="ECO:0000256" key="2">
    <source>
        <dbReference type="ARBA" id="ARBA00022679"/>
    </source>
</evidence>
<gene>
    <name evidence="4" type="ORF">J5Y06_04530</name>
</gene>
<dbReference type="InterPro" id="IPR013216">
    <property type="entry name" value="Methyltransf_11"/>
</dbReference>
<sequence length="288" mass="31130">MEQIVDTALALRNKLRSLEAGTAGDADFLMRRAAEDLEDRFATVQRHFTRAAALFSQTRHAADVLRRSGKVDAVVRVEADARLLDENDGLVAKPEVLPFEPESLDCAVSLLSLHEANDIPGMLIQVRRALKPDGLFLAALPGAGTLSELRDTLLGAEAELAGGASPRVLPFLDVRDAGALLQRAGFALTVADLETVTVRYDDLFALMRDLRAMGAANALTARSRRPLTRAFLARAAEIYAARHADPDGRIRATFSFVWMSGWAPHASQQKPAARGSATASLADVLKKH</sequence>
<dbReference type="PANTHER" id="PTHR13090:SF1">
    <property type="entry name" value="ARGININE-HYDROXYLASE NDUFAF5, MITOCHONDRIAL"/>
    <property type="match status" value="1"/>
</dbReference>
<dbReference type="SUPFAM" id="SSF53335">
    <property type="entry name" value="S-adenosyl-L-methionine-dependent methyltransferases"/>
    <property type="match status" value="1"/>
</dbReference>
<evidence type="ECO:0000256" key="1">
    <source>
        <dbReference type="ARBA" id="ARBA00022603"/>
    </source>
</evidence>
<dbReference type="AlphaFoldDB" id="A0A8J7QZV3"/>
<dbReference type="InterPro" id="IPR029063">
    <property type="entry name" value="SAM-dependent_MTases_sf"/>
</dbReference>
<evidence type="ECO:0000259" key="3">
    <source>
        <dbReference type="Pfam" id="PF08241"/>
    </source>
</evidence>
<dbReference type="GO" id="GO:0008757">
    <property type="term" value="F:S-adenosylmethionine-dependent methyltransferase activity"/>
    <property type="evidence" value="ECO:0007669"/>
    <property type="project" value="InterPro"/>
</dbReference>
<dbReference type="RefSeq" id="WP_209334383.1">
    <property type="nucleotide sequence ID" value="NZ_JAGIYY010000001.1"/>
</dbReference>
<keyword evidence="2" id="KW-0808">Transferase</keyword>
<evidence type="ECO:0000313" key="5">
    <source>
        <dbReference type="Proteomes" id="UP000666240"/>
    </source>
</evidence>
<evidence type="ECO:0000313" key="4">
    <source>
        <dbReference type="EMBL" id="MBP0437923.1"/>
    </source>
</evidence>
<name>A0A8J7QZV3_9HYPH</name>
<dbReference type="GO" id="GO:0032259">
    <property type="term" value="P:methylation"/>
    <property type="evidence" value="ECO:0007669"/>
    <property type="project" value="UniProtKB-KW"/>
</dbReference>
<organism evidence="4 5">
    <name type="scientific">Tianweitania sediminis</name>
    <dbReference type="NCBI Taxonomy" id="1502156"/>
    <lineage>
        <taxon>Bacteria</taxon>
        <taxon>Pseudomonadati</taxon>
        <taxon>Pseudomonadota</taxon>
        <taxon>Alphaproteobacteria</taxon>
        <taxon>Hyphomicrobiales</taxon>
        <taxon>Phyllobacteriaceae</taxon>
        <taxon>Tianweitania</taxon>
    </lineage>
</organism>
<dbReference type="Gene3D" id="3.40.50.150">
    <property type="entry name" value="Vaccinia Virus protein VP39"/>
    <property type="match status" value="1"/>
</dbReference>
<proteinExistence type="predicted"/>